<evidence type="ECO:0000256" key="5">
    <source>
        <dbReference type="ARBA" id="ARBA00023127"/>
    </source>
</evidence>
<feature type="compositionally biased region" description="Basic residues" evidence="9">
    <location>
        <begin position="831"/>
        <end position="861"/>
    </location>
</feature>
<feature type="compositionally biased region" description="Basic and acidic residues" evidence="9">
    <location>
        <begin position="936"/>
        <end position="946"/>
    </location>
</feature>
<dbReference type="InterPro" id="IPR036915">
    <property type="entry name" value="Cyclin-like_sf"/>
</dbReference>
<dbReference type="RefSeq" id="XP_003741106.1">
    <property type="nucleotide sequence ID" value="XM_003741058.2"/>
</dbReference>
<gene>
    <name evidence="12" type="primary">LOC100898779</name>
</gene>
<feature type="compositionally biased region" description="Low complexity" evidence="9">
    <location>
        <begin position="368"/>
        <end position="377"/>
    </location>
</feature>
<dbReference type="SMART" id="SM00385">
    <property type="entry name" value="CYCLIN"/>
    <property type="match status" value="2"/>
</dbReference>
<dbReference type="CDD" id="cd20539">
    <property type="entry name" value="CYCLIN_CCNT_rpt2"/>
    <property type="match status" value="1"/>
</dbReference>
<dbReference type="SUPFAM" id="SSF47954">
    <property type="entry name" value="Cyclin-like"/>
    <property type="match status" value="2"/>
</dbReference>
<keyword evidence="6" id="KW-0804">Transcription</keyword>
<feature type="region of interest" description="Disordered" evidence="9">
    <location>
        <begin position="279"/>
        <end position="526"/>
    </location>
</feature>
<feature type="region of interest" description="Disordered" evidence="9">
    <location>
        <begin position="646"/>
        <end position="742"/>
    </location>
</feature>
<evidence type="ECO:0000256" key="6">
    <source>
        <dbReference type="ARBA" id="ARBA00023163"/>
    </source>
</evidence>
<feature type="compositionally biased region" description="Polar residues" evidence="9">
    <location>
        <begin position="603"/>
        <end position="614"/>
    </location>
</feature>
<protein>
    <submittedName>
        <fullName evidence="12">Cyclin-T2</fullName>
    </submittedName>
</protein>
<evidence type="ECO:0000313" key="12">
    <source>
        <dbReference type="RefSeq" id="XP_003741106.1"/>
    </source>
</evidence>
<evidence type="ECO:0000256" key="7">
    <source>
        <dbReference type="ARBA" id="ARBA00023242"/>
    </source>
</evidence>
<feature type="compositionally biased region" description="Basic and acidic residues" evidence="9">
    <location>
        <begin position="481"/>
        <end position="493"/>
    </location>
</feature>
<keyword evidence="7" id="KW-0539">Nucleus</keyword>
<feature type="compositionally biased region" description="Low complexity" evidence="9">
    <location>
        <begin position="588"/>
        <end position="598"/>
    </location>
</feature>
<dbReference type="GeneID" id="100898779"/>
<feature type="compositionally biased region" description="Low complexity" evidence="9">
    <location>
        <begin position="905"/>
        <end position="923"/>
    </location>
</feature>
<dbReference type="KEGG" id="goe:100898779"/>
<feature type="compositionally biased region" description="Polar residues" evidence="9">
    <location>
        <begin position="798"/>
        <end position="817"/>
    </location>
</feature>
<dbReference type="Pfam" id="PF00134">
    <property type="entry name" value="Cyclin_N"/>
    <property type="match status" value="1"/>
</dbReference>
<comment type="subcellular location">
    <subcellularLocation>
        <location evidence="1">Nucleus</location>
    </subcellularLocation>
</comment>
<dbReference type="InterPro" id="IPR013763">
    <property type="entry name" value="Cyclin-like_dom"/>
</dbReference>
<dbReference type="Gene3D" id="1.10.472.10">
    <property type="entry name" value="Cyclin-like"/>
    <property type="match status" value="2"/>
</dbReference>
<keyword evidence="3" id="KW-0597">Phosphoprotein</keyword>
<keyword evidence="11" id="KW-1185">Reference proteome</keyword>
<evidence type="ECO:0000256" key="2">
    <source>
        <dbReference type="ARBA" id="ARBA00008638"/>
    </source>
</evidence>
<feature type="region of interest" description="Disordered" evidence="9">
    <location>
        <begin position="556"/>
        <end position="631"/>
    </location>
</feature>
<dbReference type="GO" id="GO:0006357">
    <property type="term" value="P:regulation of transcription by RNA polymerase II"/>
    <property type="evidence" value="ECO:0007669"/>
    <property type="project" value="InterPro"/>
</dbReference>
<dbReference type="AlphaFoldDB" id="A0AAJ6VWS2"/>
<evidence type="ECO:0000259" key="10">
    <source>
        <dbReference type="SMART" id="SM00385"/>
    </source>
</evidence>
<feature type="compositionally biased region" description="Polar residues" evidence="9">
    <location>
        <begin position="462"/>
        <end position="472"/>
    </location>
</feature>
<reference evidence="12" key="1">
    <citation type="submission" date="2025-08" db="UniProtKB">
        <authorList>
            <consortium name="RefSeq"/>
        </authorList>
    </citation>
    <scope>IDENTIFICATION</scope>
</reference>
<evidence type="ECO:0000313" key="11">
    <source>
        <dbReference type="Proteomes" id="UP000694867"/>
    </source>
</evidence>
<dbReference type="GO" id="GO:0005634">
    <property type="term" value="C:nucleus"/>
    <property type="evidence" value="ECO:0007669"/>
    <property type="project" value="UniProtKB-SubCell"/>
</dbReference>
<keyword evidence="4" id="KW-0805">Transcription regulation</keyword>
<proteinExistence type="inferred from homology"/>
<evidence type="ECO:0000256" key="9">
    <source>
        <dbReference type="SAM" id="MobiDB-lite"/>
    </source>
</evidence>
<evidence type="ECO:0000256" key="4">
    <source>
        <dbReference type="ARBA" id="ARBA00023015"/>
    </source>
</evidence>
<feature type="domain" description="Cyclin-like" evidence="10">
    <location>
        <begin position="166"/>
        <end position="254"/>
    </location>
</feature>
<name>A0AAJ6VWS2_9ACAR</name>
<feature type="compositionally biased region" description="Low complexity" evidence="9">
    <location>
        <begin position="332"/>
        <end position="360"/>
    </location>
</feature>
<accession>A0AAJ6VWS2</accession>
<dbReference type="Pfam" id="PF21797">
    <property type="entry name" value="CycT2-like_C"/>
    <property type="match status" value="1"/>
</dbReference>
<dbReference type="InterPro" id="IPR006671">
    <property type="entry name" value="Cyclin_N"/>
</dbReference>
<feature type="domain" description="Cyclin-like" evidence="10">
    <location>
        <begin position="52"/>
        <end position="153"/>
    </location>
</feature>
<dbReference type="Proteomes" id="UP000694867">
    <property type="component" value="Unplaced"/>
</dbReference>
<feature type="region of interest" description="Disordered" evidence="9">
    <location>
        <begin position="798"/>
        <end position="967"/>
    </location>
</feature>
<comment type="similarity">
    <text evidence="2">Belongs to the cyclin family. Cyclin C subfamily.</text>
</comment>
<feature type="compositionally biased region" description="Low complexity" evidence="9">
    <location>
        <begin position="422"/>
        <end position="454"/>
    </location>
</feature>
<dbReference type="InterPro" id="IPR043198">
    <property type="entry name" value="Cyclin/Ssn8"/>
</dbReference>
<feature type="compositionally biased region" description="Polar residues" evidence="9">
    <location>
        <begin position="386"/>
        <end position="400"/>
    </location>
</feature>
<dbReference type="PANTHER" id="PTHR10026">
    <property type="entry name" value="CYCLIN"/>
    <property type="match status" value="1"/>
</dbReference>
<dbReference type="CTD" id="13067"/>
<keyword evidence="5 8" id="KW-0195">Cyclin</keyword>
<feature type="region of interest" description="Disordered" evidence="9">
    <location>
        <begin position="770"/>
        <end position="789"/>
    </location>
</feature>
<dbReference type="GO" id="GO:0016538">
    <property type="term" value="F:cyclin-dependent protein serine/threonine kinase regulator activity"/>
    <property type="evidence" value="ECO:0007669"/>
    <property type="project" value="InterPro"/>
</dbReference>
<dbReference type="FunFam" id="1.10.472.10:FF:000004">
    <property type="entry name" value="Cyclin T2"/>
    <property type="match status" value="1"/>
</dbReference>
<feature type="compositionally biased region" description="Polar residues" evidence="9">
    <location>
        <begin position="514"/>
        <end position="526"/>
    </location>
</feature>
<feature type="compositionally biased region" description="Low complexity" evidence="9">
    <location>
        <begin position="691"/>
        <end position="727"/>
    </location>
</feature>
<organism evidence="11 12">
    <name type="scientific">Galendromus occidentalis</name>
    <name type="common">western predatory mite</name>
    <dbReference type="NCBI Taxonomy" id="34638"/>
    <lineage>
        <taxon>Eukaryota</taxon>
        <taxon>Metazoa</taxon>
        <taxon>Ecdysozoa</taxon>
        <taxon>Arthropoda</taxon>
        <taxon>Chelicerata</taxon>
        <taxon>Arachnida</taxon>
        <taxon>Acari</taxon>
        <taxon>Parasitiformes</taxon>
        <taxon>Mesostigmata</taxon>
        <taxon>Gamasina</taxon>
        <taxon>Phytoseioidea</taxon>
        <taxon>Phytoseiidae</taxon>
        <taxon>Typhlodrominae</taxon>
        <taxon>Galendromus</taxon>
    </lineage>
</organism>
<evidence type="ECO:0000256" key="8">
    <source>
        <dbReference type="RuleBase" id="RU000383"/>
    </source>
</evidence>
<feature type="compositionally biased region" description="Low complexity" evidence="9">
    <location>
        <begin position="496"/>
        <end position="513"/>
    </location>
</feature>
<sequence>MAAVGPGTVGGNSNTNGAERWYFTADELANSASRACGIDPEKELAQRQQTANLIQEMGQRLHVNQLCINTAIVYMHRFYRFHSFTKFNRNDISQCALFLAAKVEEQPRKLEHVIKCARAVLSKTSTNNTLDPTSEEYLAMAGELVANENLMLQTLGFDIGIDHPHTHVVKCCQLVKATKELAQTSYFLATNTLHFTTMCLQYKPTVVACICIHVACKWTDLEIPTSSENRQWFSYIDDTVTPQLLEELSAEFLACLDKCPEKTRNRIFSCLKNVPGGVHRTHLQPPPAQPQHHRSDPNAVQRADSSRSSNRALHPTHQPDSTTLIADRRRTAPPSSQQQQQHQQHQQQQTQPQQQQASSGHGHRMSSHHSSSTSDRYSYNKEHQRTQQTQNLAGTQSQGRHSLPPNIKPAQASSGMVHPKKQYQQQHYLGGQQQSQQQQQPTQQHQSQQQSQQPAADIKPRGSNNGAVQSSAHAAHGLLDPGRRPHMKQDVHQHHQQQQQQQPLSQHSHSMPQLNSQSISSKSNEVKSNVRNQVMGSLFDESSGLLRTADFSQPYPSCASPPAHNPMFEGDSSSMENDFLSGLVSQTSPNNNSGSNSLGFGGTFNQQKQLSPPETQHRLSSPRAYSGAAESAGGLIPKKELAASLPPSYPNVKQELHQPLGPASQRKIQSSLPPSIKQELPEPSSLMSAHQQLQLPTHNQQPQQQLLQQSHQQSQLSSQCESSMNSSITRGPPDAPKPLLDAVSRPNLSAVPATEGLNANTVLATALPNDHPTLSRQAAPGQDLPLTNVAPPTIMQQVPQTSHPVQPEINDSQTDSRSFLGAEQQELDGGKKHKKKKGKKDKKEKKDKRHKDDKKKKKKKDKSRDRSRSRSRSSSPVAPSTVFQPIQMDGVKLKIKVIPPPRQVAGSSSDSNAGNNGSVTGSSAAGGGDNNLKIKIPKDKFDGDRKEKRKRKDEFYEESTPKSRKFQ</sequence>
<evidence type="ECO:0000256" key="3">
    <source>
        <dbReference type="ARBA" id="ARBA00022553"/>
    </source>
</evidence>
<evidence type="ECO:0000256" key="1">
    <source>
        <dbReference type="ARBA" id="ARBA00004123"/>
    </source>
</evidence>
<dbReference type="CDD" id="cd20538">
    <property type="entry name" value="CYCLIN_CCNT_rpt1"/>
    <property type="match status" value="1"/>
</dbReference>